<dbReference type="RefSeq" id="WP_341407073.1">
    <property type="nucleotide sequence ID" value="NZ_JBBUKT010000010.1"/>
</dbReference>
<reference evidence="1 2" key="1">
    <citation type="submission" date="2024-04" db="EMBL/GenBank/DDBJ databases">
        <title>Luteolibacter sp. isolated from soil.</title>
        <authorList>
            <person name="An J."/>
        </authorList>
    </citation>
    <scope>NUCLEOTIDE SEQUENCE [LARGE SCALE GENOMIC DNA]</scope>
    <source>
        <strain evidence="1 2">Y139</strain>
    </source>
</reference>
<organism evidence="1 2">
    <name type="scientific">Luteolibacter soli</name>
    <dbReference type="NCBI Taxonomy" id="3135280"/>
    <lineage>
        <taxon>Bacteria</taxon>
        <taxon>Pseudomonadati</taxon>
        <taxon>Verrucomicrobiota</taxon>
        <taxon>Verrucomicrobiia</taxon>
        <taxon>Verrucomicrobiales</taxon>
        <taxon>Verrucomicrobiaceae</taxon>
        <taxon>Luteolibacter</taxon>
    </lineage>
</organism>
<name>A0ABU9AZW8_9BACT</name>
<accession>A0ABU9AZW8</accession>
<proteinExistence type="predicted"/>
<keyword evidence="2" id="KW-1185">Reference proteome</keyword>
<feature type="non-terminal residue" evidence="1">
    <location>
        <position position="1"/>
    </location>
</feature>
<evidence type="ECO:0000313" key="2">
    <source>
        <dbReference type="Proteomes" id="UP001371305"/>
    </source>
</evidence>
<comment type="caution">
    <text evidence="1">The sequence shown here is derived from an EMBL/GenBank/DDBJ whole genome shotgun (WGS) entry which is preliminary data.</text>
</comment>
<dbReference type="Proteomes" id="UP001371305">
    <property type="component" value="Unassembled WGS sequence"/>
</dbReference>
<dbReference type="EMBL" id="JBBUKT010000010">
    <property type="protein sequence ID" value="MEK7953309.1"/>
    <property type="molecule type" value="Genomic_DNA"/>
</dbReference>
<protein>
    <submittedName>
        <fullName evidence="1">Uncharacterized protein</fullName>
    </submittedName>
</protein>
<evidence type="ECO:0000313" key="1">
    <source>
        <dbReference type="EMBL" id="MEK7953309.1"/>
    </source>
</evidence>
<gene>
    <name evidence="1" type="ORF">WKV53_22535</name>
</gene>
<sequence>TPLLLGLSELSGSITSQNWIPFRKRNEFTEELWIKGGATIQWKLACTLSFFPMEAFGRFHP</sequence>